<sequence>MISLAVETRHRRESKRSRATSGEAVSSACLVLQIDRNGTKRALHKLYGPSLLKLKWQRPCASFLWHDQVLPLPVFGTVSLQCVHCYNIKFNTPIPFDGGYLKNPIVYAVLYLLVTVSQ</sequence>
<feature type="compositionally biased region" description="Basic residues" evidence="1">
    <location>
        <begin position="9"/>
        <end position="18"/>
    </location>
</feature>
<proteinExistence type="predicted"/>
<evidence type="ECO:0000256" key="1">
    <source>
        <dbReference type="SAM" id="MobiDB-lite"/>
    </source>
</evidence>
<accession>A0A0C2YMD1</accession>
<dbReference type="HOGENOM" id="CLU_2074521_0_0_1"/>
<dbReference type="InParanoid" id="A0A0C2YMD1"/>
<protein>
    <submittedName>
        <fullName evidence="2">Uncharacterized protein</fullName>
    </submittedName>
</protein>
<gene>
    <name evidence="2" type="ORF">SCLCIDRAFT_1225000</name>
</gene>
<reference evidence="3" key="2">
    <citation type="submission" date="2015-01" db="EMBL/GenBank/DDBJ databases">
        <title>Evolutionary Origins and Diversification of the Mycorrhizal Mutualists.</title>
        <authorList>
            <consortium name="DOE Joint Genome Institute"/>
            <consortium name="Mycorrhizal Genomics Consortium"/>
            <person name="Kohler A."/>
            <person name="Kuo A."/>
            <person name="Nagy L.G."/>
            <person name="Floudas D."/>
            <person name="Copeland A."/>
            <person name="Barry K.W."/>
            <person name="Cichocki N."/>
            <person name="Veneault-Fourrey C."/>
            <person name="LaButti K."/>
            <person name="Lindquist E.A."/>
            <person name="Lipzen A."/>
            <person name="Lundell T."/>
            <person name="Morin E."/>
            <person name="Murat C."/>
            <person name="Riley R."/>
            <person name="Ohm R."/>
            <person name="Sun H."/>
            <person name="Tunlid A."/>
            <person name="Henrissat B."/>
            <person name="Grigoriev I.V."/>
            <person name="Hibbett D.S."/>
            <person name="Martin F."/>
        </authorList>
    </citation>
    <scope>NUCLEOTIDE SEQUENCE [LARGE SCALE GENOMIC DNA]</scope>
    <source>
        <strain evidence="3">Foug A</strain>
    </source>
</reference>
<dbReference type="EMBL" id="KN822309">
    <property type="protein sequence ID" value="KIM50923.1"/>
    <property type="molecule type" value="Genomic_DNA"/>
</dbReference>
<dbReference type="AlphaFoldDB" id="A0A0C2YMD1"/>
<evidence type="ECO:0000313" key="3">
    <source>
        <dbReference type="Proteomes" id="UP000053989"/>
    </source>
</evidence>
<dbReference type="Proteomes" id="UP000053989">
    <property type="component" value="Unassembled WGS sequence"/>
</dbReference>
<reference evidence="2 3" key="1">
    <citation type="submission" date="2014-04" db="EMBL/GenBank/DDBJ databases">
        <authorList>
            <consortium name="DOE Joint Genome Institute"/>
            <person name="Kuo A."/>
            <person name="Kohler A."/>
            <person name="Nagy L.G."/>
            <person name="Floudas D."/>
            <person name="Copeland A."/>
            <person name="Barry K.W."/>
            <person name="Cichocki N."/>
            <person name="Veneault-Fourrey C."/>
            <person name="LaButti K."/>
            <person name="Lindquist E.A."/>
            <person name="Lipzen A."/>
            <person name="Lundell T."/>
            <person name="Morin E."/>
            <person name="Murat C."/>
            <person name="Sun H."/>
            <person name="Tunlid A."/>
            <person name="Henrissat B."/>
            <person name="Grigoriev I.V."/>
            <person name="Hibbett D.S."/>
            <person name="Martin F."/>
            <person name="Nordberg H.P."/>
            <person name="Cantor M.N."/>
            <person name="Hua S.X."/>
        </authorList>
    </citation>
    <scope>NUCLEOTIDE SEQUENCE [LARGE SCALE GENOMIC DNA]</scope>
    <source>
        <strain evidence="2 3">Foug A</strain>
    </source>
</reference>
<organism evidence="2 3">
    <name type="scientific">Scleroderma citrinum Foug A</name>
    <dbReference type="NCBI Taxonomy" id="1036808"/>
    <lineage>
        <taxon>Eukaryota</taxon>
        <taxon>Fungi</taxon>
        <taxon>Dikarya</taxon>
        <taxon>Basidiomycota</taxon>
        <taxon>Agaricomycotina</taxon>
        <taxon>Agaricomycetes</taxon>
        <taxon>Agaricomycetidae</taxon>
        <taxon>Boletales</taxon>
        <taxon>Sclerodermatineae</taxon>
        <taxon>Sclerodermataceae</taxon>
        <taxon>Scleroderma</taxon>
    </lineage>
</organism>
<keyword evidence="3" id="KW-1185">Reference proteome</keyword>
<evidence type="ECO:0000313" key="2">
    <source>
        <dbReference type="EMBL" id="KIM50923.1"/>
    </source>
</evidence>
<feature type="region of interest" description="Disordered" evidence="1">
    <location>
        <begin position="1"/>
        <end position="20"/>
    </location>
</feature>
<name>A0A0C2YMD1_9AGAM</name>